<protein>
    <recommendedName>
        <fullName evidence="3">RacO protein</fullName>
    </recommendedName>
</protein>
<name>A0A317NCG3_9NOCA</name>
<comment type="caution">
    <text evidence="1">The sequence shown here is derived from an EMBL/GenBank/DDBJ whole genome shotgun (WGS) entry which is preliminary data.</text>
</comment>
<evidence type="ECO:0000313" key="1">
    <source>
        <dbReference type="EMBL" id="PWV72742.1"/>
    </source>
</evidence>
<dbReference type="Proteomes" id="UP000246410">
    <property type="component" value="Unassembled WGS sequence"/>
</dbReference>
<evidence type="ECO:0008006" key="3">
    <source>
        <dbReference type="Google" id="ProtNLM"/>
    </source>
</evidence>
<accession>A0A317NCG3</accession>
<dbReference type="EMBL" id="QGTL01000008">
    <property type="protein sequence ID" value="PWV72742.1"/>
    <property type="molecule type" value="Genomic_DNA"/>
</dbReference>
<dbReference type="InterPro" id="IPR045683">
    <property type="entry name" value="DUF6192"/>
</dbReference>
<reference evidence="1 2" key="1">
    <citation type="submission" date="2018-05" db="EMBL/GenBank/DDBJ databases">
        <title>Genomic Encyclopedia of Type Strains, Phase IV (KMG-IV): sequencing the most valuable type-strain genomes for metagenomic binning, comparative biology and taxonomic classification.</title>
        <authorList>
            <person name="Goeker M."/>
        </authorList>
    </citation>
    <scope>NUCLEOTIDE SEQUENCE [LARGE SCALE GENOMIC DNA]</scope>
    <source>
        <strain evidence="1 2">DSM 44717</strain>
    </source>
</reference>
<dbReference type="Pfam" id="PF19691">
    <property type="entry name" value="DUF6192"/>
    <property type="match status" value="1"/>
</dbReference>
<gene>
    <name evidence="1" type="ORF">DFR69_10851</name>
</gene>
<organism evidence="1 2">
    <name type="scientific">Nocardia neocaledoniensis</name>
    <dbReference type="NCBI Taxonomy" id="236511"/>
    <lineage>
        <taxon>Bacteria</taxon>
        <taxon>Bacillati</taxon>
        <taxon>Actinomycetota</taxon>
        <taxon>Actinomycetes</taxon>
        <taxon>Mycobacteriales</taxon>
        <taxon>Nocardiaceae</taxon>
        <taxon>Nocardia</taxon>
    </lineage>
</organism>
<proteinExistence type="predicted"/>
<evidence type="ECO:0000313" key="2">
    <source>
        <dbReference type="Proteomes" id="UP000246410"/>
    </source>
</evidence>
<sequence length="300" mass="33856">MTTKIGAVTKRRYDRLVKEGRGLVAQQTYSQFKLGENALEIEPLRSRHGGPVAPGDEILTVEWGLRMYAEDVGIPESTLADYRWVASRWPEEFRAPDVSYYIHKIFAGVGDADDPTERHDLILDPPEDERTGELRWTVDSAARWVGWRPSHAESEQERVERIHDLAKDDAVATRVITDFLRRPTVAYEAMADHTARHAVNAAQIDRTRDALDRVRRSTPAVRRTEHSAEYVDLVGTCQQFVAAASRLVPALRGNDFTDEERERVHANTVRVRATADWIESAVDTGNVGMDDELARLLGGE</sequence>
<dbReference type="AlphaFoldDB" id="A0A317NCG3"/>
<keyword evidence="2" id="KW-1185">Reference proteome</keyword>
<dbReference type="RefSeq" id="WP_110039406.1">
    <property type="nucleotide sequence ID" value="NZ_QGTL01000008.1"/>
</dbReference>